<name>A0A1Y6EM74_9GAMM</name>
<evidence type="ECO:0000259" key="11">
    <source>
        <dbReference type="Pfam" id="PF03934"/>
    </source>
</evidence>
<dbReference type="InterPro" id="IPR038072">
    <property type="entry name" value="GspK_central_sf"/>
</dbReference>
<keyword evidence="9 10" id="KW-0472">Membrane</keyword>
<dbReference type="AlphaFoldDB" id="A0A1Y6EM74"/>
<sequence length="335" mass="37072">MISRPQKQQGVALIMVLLVVALVSTLAVTMGGRLQLQILRTQNLQDSEQAYWYLHSAEALVKQVLVMELEQSDGEVNLGQNWAQQNSVFPVEGGTIEGRISDLRSCLNVNALDASSSNATANSQERRKEQFKNLFLALQIDDYNADVMVDSIVDWIDRDTNISGTYGAEDPDYESLPTPYRTANAPLAHISELRLIRGFTREIYQKVLPFVCAIPANSDGQVNINTVQQPEVLTALFGGRLALSEAAELIEQRPENGYNKITDFSENSAVQAALQNESGEAQEAGEQQTALDDLRLTSEYFELRGRVRFGQLSQTATSIINVDGSEVTVLYRGMH</sequence>
<evidence type="ECO:0000256" key="6">
    <source>
        <dbReference type="ARBA" id="ARBA00022692"/>
    </source>
</evidence>
<organism evidence="13 14">
    <name type="scientific">Pseudidiomarina planktonica</name>
    <dbReference type="NCBI Taxonomy" id="1323738"/>
    <lineage>
        <taxon>Bacteria</taxon>
        <taxon>Pseudomonadati</taxon>
        <taxon>Pseudomonadota</taxon>
        <taxon>Gammaproteobacteria</taxon>
        <taxon>Alteromonadales</taxon>
        <taxon>Idiomarinaceae</taxon>
        <taxon>Pseudidiomarina</taxon>
    </lineage>
</organism>
<dbReference type="NCBIfam" id="NF037980">
    <property type="entry name" value="T2SS_GspK"/>
    <property type="match status" value="1"/>
</dbReference>
<comment type="subcellular location">
    <subcellularLocation>
        <location evidence="1 10">Cell inner membrane</location>
    </subcellularLocation>
</comment>
<comment type="similarity">
    <text evidence="2 10">Belongs to the GSP K family.</text>
</comment>
<evidence type="ECO:0000256" key="5">
    <source>
        <dbReference type="ARBA" id="ARBA00022519"/>
    </source>
</evidence>
<dbReference type="RefSeq" id="WP_086433757.1">
    <property type="nucleotide sequence ID" value="NZ_FXWH01000001.1"/>
</dbReference>
<dbReference type="InterPro" id="IPR049031">
    <property type="entry name" value="T2SSK_SAM-like_1st"/>
</dbReference>
<dbReference type="Gene3D" id="1.10.40.60">
    <property type="entry name" value="EpsJ-like"/>
    <property type="match status" value="2"/>
</dbReference>
<evidence type="ECO:0000256" key="2">
    <source>
        <dbReference type="ARBA" id="ARBA00007246"/>
    </source>
</evidence>
<dbReference type="PIRSF" id="PIRSF002786">
    <property type="entry name" value="XcpX"/>
    <property type="match status" value="1"/>
</dbReference>
<dbReference type="Pfam" id="PF21687">
    <property type="entry name" value="T2SSK_1st"/>
    <property type="match status" value="1"/>
</dbReference>
<dbReference type="InterPro" id="IPR045584">
    <property type="entry name" value="Pilin-like"/>
</dbReference>
<dbReference type="EMBL" id="FXWH01000001">
    <property type="protein sequence ID" value="SMQ61622.1"/>
    <property type="molecule type" value="Genomic_DNA"/>
</dbReference>
<evidence type="ECO:0000256" key="1">
    <source>
        <dbReference type="ARBA" id="ARBA00004533"/>
    </source>
</evidence>
<reference evidence="14" key="1">
    <citation type="submission" date="2017-04" db="EMBL/GenBank/DDBJ databases">
        <authorList>
            <person name="Varghese N."/>
            <person name="Submissions S."/>
        </authorList>
    </citation>
    <scope>NUCLEOTIDE SEQUENCE [LARGE SCALE GENOMIC DNA]</scope>
</reference>
<dbReference type="PANTHER" id="PTHR38831">
    <property type="entry name" value="TYPE II SECRETION SYSTEM PROTEIN K"/>
    <property type="match status" value="1"/>
</dbReference>
<evidence type="ECO:0000256" key="8">
    <source>
        <dbReference type="ARBA" id="ARBA00022989"/>
    </source>
</evidence>
<dbReference type="Pfam" id="PF03934">
    <property type="entry name" value="T2SSK"/>
    <property type="match status" value="1"/>
</dbReference>
<evidence type="ECO:0000256" key="4">
    <source>
        <dbReference type="ARBA" id="ARBA00022475"/>
    </source>
</evidence>
<dbReference type="InterPro" id="IPR005628">
    <property type="entry name" value="GspK"/>
</dbReference>
<dbReference type="Proteomes" id="UP000194450">
    <property type="component" value="Unassembled WGS sequence"/>
</dbReference>
<dbReference type="InterPro" id="IPR049179">
    <property type="entry name" value="T2SSK_SAM-like_2nd"/>
</dbReference>
<evidence type="ECO:0000256" key="7">
    <source>
        <dbReference type="ARBA" id="ARBA00022927"/>
    </source>
</evidence>
<dbReference type="Gene3D" id="3.30.1300.30">
    <property type="entry name" value="GSPII I/J protein-like"/>
    <property type="match status" value="1"/>
</dbReference>
<dbReference type="OrthoDB" id="9788973at2"/>
<keyword evidence="4 10" id="KW-1003">Cell membrane</keyword>
<evidence type="ECO:0000259" key="12">
    <source>
        <dbReference type="Pfam" id="PF21687"/>
    </source>
</evidence>
<keyword evidence="6" id="KW-0812">Transmembrane</keyword>
<keyword evidence="8" id="KW-1133">Transmembrane helix</keyword>
<dbReference type="SUPFAM" id="SSF158544">
    <property type="entry name" value="GspK insert domain-like"/>
    <property type="match status" value="2"/>
</dbReference>
<dbReference type="GO" id="GO:0009306">
    <property type="term" value="P:protein secretion"/>
    <property type="evidence" value="ECO:0007669"/>
    <property type="project" value="InterPro"/>
</dbReference>
<evidence type="ECO:0000256" key="9">
    <source>
        <dbReference type="ARBA" id="ARBA00023136"/>
    </source>
</evidence>
<dbReference type="PANTHER" id="PTHR38831:SF1">
    <property type="entry name" value="TYPE II SECRETION SYSTEM PROTEIN K-RELATED"/>
    <property type="match status" value="1"/>
</dbReference>
<feature type="domain" description="T2SS protein K first SAM-like" evidence="12">
    <location>
        <begin position="105"/>
        <end position="216"/>
    </location>
</feature>
<feature type="domain" description="T2SS protein K second SAM-like" evidence="11">
    <location>
        <begin position="222"/>
        <end position="273"/>
    </location>
</feature>
<dbReference type="GO" id="GO:0005886">
    <property type="term" value="C:plasma membrane"/>
    <property type="evidence" value="ECO:0007669"/>
    <property type="project" value="UniProtKB-SubCell"/>
</dbReference>
<evidence type="ECO:0000313" key="14">
    <source>
        <dbReference type="Proteomes" id="UP000194450"/>
    </source>
</evidence>
<accession>A0A1Y6EM74</accession>
<proteinExistence type="inferred from homology"/>
<protein>
    <recommendedName>
        <fullName evidence="10">Type II secretion system protein K</fullName>
    </recommendedName>
</protein>
<keyword evidence="7" id="KW-0653">Protein transport</keyword>
<gene>
    <name evidence="13" type="ORF">SAMN06297229_0589</name>
</gene>
<keyword evidence="5 10" id="KW-0997">Cell inner membrane</keyword>
<keyword evidence="3 10" id="KW-0813">Transport</keyword>
<keyword evidence="14" id="KW-1185">Reference proteome</keyword>
<evidence type="ECO:0000313" key="13">
    <source>
        <dbReference type="EMBL" id="SMQ61622.1"/>
    </source>
</evidence>
<evidence type="ECO:0000256" key="3">
    <source>
        <dbReference type="ARBA" id="ARBA00022448"/>
    </source>
</evidence>
<evidence type="ECO:0000256" key="10">
    <source>
        <dbReference type="PIRNR" id="PIRNR002786"/>
    </source>
</evidence>
<dbReference type="SUPFAM" id="SSF54523">
    <property type="entry name" value="Pili subunits"/>
    <property type="match status" value="1"/>
</dbReference>